<evidence type="ECO:0000313" key="2">
    <source>
        <dbReference type="EMBL" id="KAF9611106.1"/>
    </source>
</evidence>
<dbReference type="EMBL" id="JADFTS010000004">
    <property type="protein sequence ID" value="KAF9611106.1"/>
    <property type="molecule type" value="Genomic_DNA"/>
</dbReference>
<name>A0A835I5L7_9MAGN</name>
<feature type="region of interest" description="Disordered" evidence="1">
    <location>
        <begin position="164"/>
        <end position="206"/>
    </location>
</feature>
<evidence type="ECO:0000256" key="1">
    <source>
        <dbReference type="SAM" id="MobiDB-lite"/>
    </source>
</evidence>
<comment type="caution">
    <text evidence="2">The sequence shown here is derived from an EMBL/GenBank/DDBJ whole genome shotgun (WGS) entry which is preliminary data.</text>
</comment>
<gene>
    <name evidence="2" type="ORF">IFM89_026999</name>
</gene>
<reference evidence="2 3" key="1">
    <citation type="submission" date="2020-10" db="EMBL/GenBank/DDBJ databases">
        <title>The Coptis chinensis genome and diversification of protoberbering-type alkaloids.</title>
        <authorList>
            <person name="Wang B."/>
            <person name="Shu S."/>
            <person name="Song C."/>
            <person name="Liu Y."/>
        </authorList>
    </citation>
    <scope>NUCLEOTIDE SEQUENCE [LARGE SCALE GENOMIC DNA]</scope>
    <source>
        <strain evidence="2">HL-2020</strain>
        <tissue evidence="2">Leaf</tissue>
    </source>
</reference>
<accession>A0A835I5L7</accession>
<dbReference type="AlphaFoldDB" id="A0A835I5L7"/>
<dbReference type="Proteomes" id="UP000631114">
    <property type="component" value="Unassembled WGS sequence"/>
</dbReference>
<sequence>MLPLPNEEAEDQRVWLPTPNVKTTGLVAIWKNHNKVLFDGGKHRKTPRMLECYWLPPPHGIIKATTDGSSRGNLGPAAWQGLYNNGGREFGLCRTPLYIAVQAFNMDQVHWKGKEPFGVVISSAPPPSSWIHGSIVGIIRKGKPISEGRNSCKLRFQMELNCTEPEKEPKRASNVEEKSDYSAEWPGERTREGNDLYKEMKESGVN</sequence>
<organism evidence="2 3">
    <name type="scientific">Coptis chinensis</name>
    <dbReference type="NCBI Taxonomy" id="261450"/>
    <lineage>
        <taxon>Eukaryota</taxon>
        <taxon>Viridiplantae</taxon>
        <taxon>Streptophyta</taxon>
        <taxon>Embryophyta</taxon>
        <taxon>Tracheophyta</taxon>
        <taxon>Spermatophyta</taxon>
        <taxon>Magnoliopsida</taxon>
        <taxon>Ranunculales</taxon>
        <taxon>Ranunculaceae</taxon>
        <taxon>Coptidoideae</taxon>
        <taxon>Coptis</taxon>
    </lineage>
</organism>
<proteinExistence type="predicted"/>
<evidence type="ECO:0000313" key="3">
    <source>
        <dbReference type="Proteomes" id="UP000631114"/>
    </source>
</evidence>
<keyword evidence="3" id="KW-1185">Reference proteome</keyword>
<protein>
    <submittedName>
        <fullName evidence="2">Uncharacterized protein</fullName>
    </submittedName>
</protein>